<dbReference type="KEGG" id="abp:AGABI1DRAFT41006"/>
<dbReference type="Pfam" id="PF06966">
    <property type="entry name" value="DUF1295"/>
    <property type="match status" value="1"/>
</dbReference>
<sequence length="287" mass="31902">MSVFSRLLPAFTSAYALQTVFASVFVPQQNDKYYDLGGAVGWVTTTFISLYYPSLKSKFWDGIPGPLPALSSFAPRQLLLTAAVGVWSLRLGSFLALRAIKHGGDSRFDNIKQRPFKFSLFWFGQATWIALVGLPIWLVNTLPARLNPALGIRDFGALGLYAGSFLLEVIADRQKSAWRTAKDAKEHNEPFISSGLWSVSRHPNYVGEVGIWVGIWALAASSLQTPYFPFGTTALAMVSPLFTWYTLTKLSGVPPLERAGDKKHGDSPMWQEYKKKVPIFWPWGSTS</sequence>
<dbReference type="eggNOG" id="KOG4650">
    <property type="taxonomic scope" value="Eukaryota"/>
</dbReference>
<organism evidence="2 3">
    <name type="scientific">Agaricus bisporus var. burnettii (strain JB137-S8 / ATCC MYA-4627 / FGSC 10392)</name>
    <name type="common">White button mushroom</name>
    <dbReference type="NCBI Taxonomy" id="597362"/>
    <lineage>
        <taxon>Eukaryota</taxon>
        <taxon>Fungi</taxon>
        <taxon>Dikarya</taxon>
        <taxon>Basidiomycota</taxon>
        <taxon>Agaricomycotina</taxon>
        <taxon>Agaricomycetes</taxon>
        <taxon>Agaricomycetidae</taxon>
        <taxon>Agaricales</taxon>
        <taxon>Agaricineae</taxon>
        <taxon>Agaricaceae</taxon>
        <taxon>Agaricus</taxon>
    </lineage>
</organism>
<name>K5VVY5_AGABU</name>
<dbReference type="GeneID" id="18829384"/>
<accession>K5VVY5</accession>
<dbReference type="Gene3D" id="1.20.120.1630">
    <property type="match status" value="1"/>
</dbReference>
<dbReference type="InterPro" id="IPR010721">
    <property type="entry name" value="UstE-like"/>
</dbReference>
<reference evidence="3" key="1">
    <citation type="journal article" date="2012" name="Proc. Natl. Acad. Sci. U.S.A.">
        <title>Genome sequence of the button mushroom Agaricus bisporus reveals mechanisms governing adaptation to a humic-rich ecological niche.</title>
        <authorList>
            <person name="Morin E."/>
            <person name="Kohler A."/>
            <person name="Baker A.R."/>
            <person name="Foulongne-Oriol M."/>
            <person name="Lombard V."/>
            <person name="Nagy L.G."/>
            <person name="Ohm R.A."/>
            <person name="Patyshakuliyeva A."/>
            <person name="Brun A."/>
            <person name="Aerts A.L."/>
            <person name="Bailey A.M."/>
            <person name="Billette C."/>
            <person name="Coutinho P.M."/>
            <person name="Deakin G."/>
            <person name="Doddapaneni H."/>
            <person name="Floudas D."/>
            <person name="Grimwood J."/>
            <person name="Hilden K."/>
            <person name="Kuees U."/>
            <person name="LaButti K.M."/>
            <person name="Lapidus A."/>
            <person name="Lindquist E.A."/>
            <person name="Lucas S.M."/>
            <person name="Murat C."/>
            <person name="Riley R.W."/>
            <person name="Salamov A.A."/>
            <person name="Schmutz J."/>
            <person name="Subramanian V."/>
            <person name="Woesten H.A.B."/>
            <person name="Xu J."/>
            <person name="Eastwood D.C."/>
            <person name="Foster G.D."/>
            <person name="Sonnenberg A.S."/>
            <person name="Cullen D."/>
            <person name="de Vries R.P."/>
            <person name="Lundell T."/>
            <person name="Hibbett D.S."/>
            <person name="Henrissat B."/>
            <person name="Burton K.S."/>
            <person name="Kerrigan R.W."/>
            <person name="Challen M.P."/>
            <person name="Grigoriev I.V."/>
            <person name="Martin F."/>
        </authorList>
    </citation>
    <scope>NUCLEOTIDE SEQUENCE [LARGE SCALE GENOMIC DNA]</scope>
    <source>
        <strain evidence="3">JB137-S8 / ATCC MYA-4627 / FGSC 10392</strain>
    </source>
</reference>
<dbReference type="GO" id="GO:0016020">
    <property type="term" value="C:membrane"/>
    <property type="evidence" value="ECO:0007669"/>
    <property type="project" value="TreeGrafter"/>
</dbReference>
<gene>
    <name evidence="2" type="ORF">AGABI1DRAFT_41006</name>
</gene>
<feature type="transmembrane region" description="Helical" evidence="1">
    <location>
        <begin position="118"/>
        <end position="138"/>
    </location>
</feature>
<evidence type="ECO:0000313" key="3">
    <source>
        <dbReference type="Proteomes" id="UP000008493"/>
    </source>
</evidence>
<dbReference type="EMBL" id="JH971391">
    <property type="protein sequence ID" value="EKM78609.1"/>
    <property type="molecule type" value="Genomic_DNA"/>
</dbReference>
<evidence type="ECO:0000313" key="2">
    <source>
        <dbReference type="EMBL" id="EKM78609.1"/>
    </source>
</evidence>
<keyword evidence="3" id="KW-1185">Reference proteome</keyword>
<dbReference type="InParanoid" id="K5VVY5"/>
<protein>
    <submittedName>
        <fullName evidence="2">Uncharacterized protein</fullName>
    </submittedName>
</protein>
<dbReference type="PROSITE" id="PS50244">
    <property type="entry name" value="S5A_REDUCTASE"/>
    <property type="match status" value="1"/>
</dbReference>
<dbReference type="OrthoDB" id="67965at2759"/>
<dbReference type="AlphaFoldDB" id="K5VVY5"/>
<dbReference type="HOGENOM" id="CLU_043418_1_0_1"/>
<feature type="transmembrane region" description="Helical" evidence="1">
    <location>
        <begin position="78"/>
        <end position="97"/>
    </location>
</feature>
<evidence type="ECO:0000256" key="1">
    <source>
        <dbReference type="SAM" id="Phobius"/>
    </source>
</evidence>
<keyword evidence="1" id="KW-0812">Transmembrane</keyword>
<dbReference type="RefSeq" id="XP_007330335.1">
    <property type="nucleotide sequence ID" value="XM_007330273.1"/>
</dbReference>
<proteinExistence type="predicted"/>
<dbReference type="PANTHER" id="PTHR32251:SF17">
    <property type="entry name" value="STEROID 5-ALPHA REDUCTASE C-TERMINAL DOMAIN-CONTAINING PROTEIN"/>
    <property type="match status" value="1"/>
</dbReference>
<dbReference type="Proteomes" id="UP000008493">
    <property type="component" value="Unassembled WGS sequence"/>
</dbReference>
<keyword evidence="1" id="KW-1133">Transmembrane helix</keyword>
<dbReference type="OMA" id="QANEKFY"/>
<dbReference type="PANTHER" id="PTHR32251">
    <property type="entry name" value="3-OXO-5-ALPHA-STEROID 4-DEHYDROGENASE"/>
    <property type="match status" value="1"/>
</dbReference>
<keyword evidence="1" id="KW-0472">Membrane</keyword>
<feature type="transmembrane region" description="Helical" evidence="1">
    <location>
        <begin position="150"/>
        <end position="171"/>
    </location>
</feature>